<name>A0ABS6ECL0_9CLOT</name>
<evidence type="ECO:0000256" key="2">
    <source>
        <dbReference type="PROSITE-ProRule" id="PRU01248"/>
    </source>
</evidence>
<feature type="domain" description="Core-binding (CB)" evidence="3">
    <location>
        <begin position="2"/>
        <end position="113"/>
    </location>
</feature>
<protein>
    <submittedName>
        <fullName evidence="4">Site-specific integrase</fullName>
    </submittedName>
</protein>
<dbReference type="PANTHER" id="PTHR30349:SF64">
    <property type="entry name" value="PROPHAGE INTEGRASE INTD-RELATED"/>
    <property type="match status" value="1"/>
</dbReference>
<accession>A0ABS6ECL0</accession>
<reference evidence="4 5" key="1">
    <citation type="submission" date="2021-06" db="EMBL/GenBank/DDBJ databases">
        <authorList>
            <person name="Sun Q."/>
            <person name="Li D."/>
        </authorList>
    </citation>
    <scope>NUCLEOTIDE SEQUENCE [LARGE SCALE GENOMIC DNA]</scope>
    <source>
        <strain evidence="4 5">MSJ-11</strain>
    </source>
</reference>
<keyword evidence="5" id="KW-1185">Reference proteome</keyword>
<evidence type="ECO:0000256" key="1">
    <source>
        <dbReference type="ARBA" id="ARBA00008857"/>
    </source>
</evidence>
<dbReference type="InterPro" id="IPR004107">
    <property type="entry name" value="Integrase_SAM-like_N"/>
</dbReference>
<gene>
    <name evidence="4" type="ORF">KQI86_01235</name>
</gene>
<dbReference type="PANTHER" id="PTHR30349">
    <property type="entry name" value="PHAGE INTEGRASE-RELATED"/>
    <property type="match status" value="1"/>
</dbReference>
<dbReference type="Proteomes" id="UP000726170">
    <property type="component" value="Unassembled WGS sequence"/>
</dbReference>
<dbReference type="Pfam" id="PF02899">
    <property type="entry name" value="Phage_int_SAM_1"/>
    <property type="match status" value="1"/>
</dbReference>
<evidence type="ECO:0000313" key="4">
    <source>
        <dbReference type="EMBL" id="MBU5482928.1"/>
    </source>
</evidence>
<dbReference type="InterPro" id="IPR044068">
    <property type="entry name" value="CB"/>
</dbReference>
<comment type="similarity">
    <text evidence="1">Belongs to the 'phage' integrase family.</text>
</comment>
<evidence type="ECO:0000259" key="3">
    <source>
        <dbReference type="PROSITE" id="PS51900"/>
    </source>
</evidence>
<dbReference type="PROSITE" id="PS51900">
    <property type="entry name" value="CB"/>
    <property type="match status" value="1"/>
</dbReference>
<dbReference type="EMBL" id="JAHLQF010000001">
    <property type="protein sequence ID" value="MBU5482928.1"/>
    <property type="molecule type" value="Genomic_DNA"/>
</dbReference>
<dbReference type="InterPro" id="IPR050090">
    <property type="entry name" value="Tyrosine_recombinase_XerCD"/>
</dbReference>
<comment type="caution">
    <text evidence="4">The sequence shown here is derived from an EMBL/GenBank/DDBJ whole genome shotgun (WGS) entry which is preliminary data.</text>
</comment>
<proteinExistence type="inferred from homology"/>
<dbReference type="RefSeq" id="WP_216437340.1">
    <property type="nucleotide sequence ID" value="NZ_JAHLQF010000001.1"/>
</dbReference>
<organism evidence="4 5">
    <name type="scientific">Clostridium mobile</name>
    <dbReference type="NCBI Taxonomy" id="2841512"/>
    <lineage>
        <taxon>Bacteria</taxon>
        <taxon>Bacillati</taxon>
        <taxon>Bacillota</taxon>
        <taxon>Clostridia</taxon>
        <taxon>Eubacteriales</taxon>
        <taxon>Clostridiaceae</taxon>
        <taxon>Clostridium</taxon>
    </lineage>
</organism>
<keyword evidence="2" id="KW-0238">DNA-binding</keyword>
<sequence length="182" mass="21793">MKKFNFLIDEFMIYCESKNLSKKTMMSYEQALRLFSKYLEEELQITDVTKVTEKILREYINYIKERGKYTVTTDESTLKINTPHRRKDYNKKVSISTVNNYIRNIKVFFNFCLESKYIKISPTARIRQFKAARRPKEDITDEDFKKLIRSIDTTTFHGHRDYCIFHLLMDTGMRIGETLCMG</sequence>
<evidence type="ECO:0000313" key="5">
    <source>
        <dbReference type="Proteomes" id="UP000726170"/>
    </source>
</evidence>